<dbReference type="Proteomes" id="UP000007798">
    <property type="component" value="Unassembled WGS sequence"/>
</dbReference>
<evidence type="ECO:0000256" key="1">
    <source>
        <dbReference type="SAM" id="SignalP"/>
    </source>
</evidence>
<evidence type="ECO:0000313" key="2">
    <source>
        <dbReference type="EMBL" id="EDW85633.1"/>
    </source>
</evidence>
<keyword evidence="3" id="KW-1185">Reference proteome</keyword>
<gene>
    <name evidence="2" type="primary">Dwil\GK19218</name>
    <name evidence="2" type="ORF">Dwil_GK19218</name>
</gene>
<feature type="signal peptide" evidence="1">
    <location>
        <begin position="1"/>
        <end position="23"/>
    </location>
</feature>
<dbReference type="HOGENOM" id="CLU_178763_0_0_1"/>
<dbReference type="AlphaFoldDB" id="B4NMP4"/>
<reference evidence="2 3" key="1">
    <citation type="journal article" date="2007" name="Nature">
        <title>Evolution of genes and genomes on the Drosophila phylogeny.</title>
        <authorList>
            <consortium name="Drosophila 12 Genomes Consortium"/>
            <person name="Clark A.G."/>
            <person name="Eisen M.B."/>
            <person name="Smith D.R."/>
            <person name="Bergman C.M."/>
            <person name="Oliver B."/>
            <person name="Markow T.A."/>
            <person name="Kaufman T.C."/>
            <person name="Kellis M."/>
            <person name="Gelbart W."/>
            <person name="Iyer V.N."/>
            <person name="Pollard D.A."/>
            <person name="Sackton T.B."/>
            <person name="Larracuente A.M."/>
            <person name="Singh N.D."/>
            <person name="Abad J.P."/>
            <person name="Abt D.N."/>
            <person name="Adryan B."/>
            <person name="Aguade M."/>
            <person name="Akashi H."/>
            <person name="Anderson W.W."/>
            <person name="Aquadro C.F."/>
            <person name="Ardell D.H."/>
            <person name="Arguello R."/>
            <person name="Artieri C.G."/>
            <person name="Barbash D.A."/>
            <person name="Barker D."/>
            <person name="Barsanti P."/>
            <person name="Batterham P."/>
            <person name="Batzoglou S."/>
            <person name="Begun D."/>
            <person name="Bhutkar A."/>
            <person name="Blanco E."/>
            <person name="Bosak S.A."/>
            <person name="Bradley R.K."/>
            <person name="Brand A.D."/>
            <person name="Brent M.R."/>
            <person name="Brooks A.N."/>
            <person name="Brown R.H."/>
            <person name="Butlin R.K."/>
            <person name="Caggese C."/>
            <person name="Calvi B.R."/>
            <person name="Bernardo de Carvalho A."/>
            <person name="Caspi A."/>
            <person name="Castrezana S."/>
            <person name="Celniker S.E."/>
            <person name="Chang J.L."/>
            <person name="Chapple C."/>
            <person name="Chatterji S."/>
            <person name="Chinwalla A."/>
            <person name="Civetta A."/>
            <person name="Clifton S.W."/>
            <person name="Comeron J.M."/>
            <person name="Costello J.C."/>
            <person name="Coyne J.A."/>
            <person name="Daub J."/>
            <person name="David R.G."/>
            <person name="Delcher A.L."/>
            <person name="Delehaunty K."/>
            <person name="Do C.B."/>
            <person name="Ebling H."/>
            <person name="Edwards K."/>
            <person name="Eickbush T."/>
            <person name="Evans J.D."/>
            <person name="Filipski A."/>
            <person name="Findeiss S."/>
            <person name="Freyhult E."/>
            <person name="Fulton L."/>
            <person name="Fulton R."/>
            <person name="Garcia A.C."/>
            <person name="Gardiner A."/>
            <person name="Garfield D.A."/>
            <person name="Garvin B.E."/>
            <person name="Gibson G."/>
            <person name="Gilbert D."/>
            <person name="Gnerre S."/>
            <person name="Godfrey J."/>
            <person name="Good R."/>
            <person name="Gotea V."/>
            <person name="Gravely B."/>
            <person name="Greenberg A.J."/>
            <person name="Griffiths-Jones S."/>
            <person name="Gross S."/>
            <person name="Guigo R."/>
            <person name="Gustafson E.A."/>
            <person name="Haerty W."/>
            <person name="Hahn M.W."/>
            <person name="Halligan D.L."/>
            <person name="Halpern A.L."/>
            <person name="Halter G.M."/>
            <person name="Han M.V."/>
            <person name="Heger A."/>
            <person name="Hillier L."/>
            <person name="Hinrichs A.S."/>
            <person name="Holmes I."/>
            <person name="Hoskins R.A."/>
            <person name="Hubisz M.J."/>
            <person name="Hultmark D."/>
            <person name="Huntley M.A."/>
            <person name="Jaffe D.B."/>
            <person name="Jagadeeshan S."/>
            <person name="Jeck W.R."/>
            <person name="Johnson J."/>
            <person name="Jones C.D."/>
            <person name="Jordan W.C."/>
            <person name="Karpen G.H."/>
            <person name="Kataoka E."/>
            <person name="Keightley P.D."/>
            <person name="Kheradpour P."/>
            <person name="Kirkness E.F."/>
            <person name="Koerich L.B."/>
            <person name="Kristiansen K."/>
            <person name="Kudrna D."/>
            <person name="Kulathinal R.J."/>
            <person name="Kumar S."/>
            <person name="Kwok R."/>
            <person name="Lander E."/>
            <person name="Langley C.H."/>
            <person name="Lapoint R."/>
            <person name="Lazzaro B.P."/>
            <person name="Lee S.J."/>
            <person name="Levesque L."/>
            <person name="Li R."/>
            <person name="Lin C.F."/>
            <person name="Lin M.F."/>
            <person name="Lindblad-Toh K."/>
            <person name="Llopart A."/>
            <person name="Long M."/>
            <person name="Low L."/>
            <person name="Lozovsky E."/>
            <person name="Lu J."/>
            <person name="Luo M."/>
            <person name="Machado C.A."/>
            <person name="Makalowski W."/>
            <person name="Marzo M."/>
            <person name="Matsuda M."/>
            <person name="Matzkin L."/>
            <person name="McAllister B."/>
            <person name="McBride C.S."/>
            <person name="McKernan B."/>
            <person name="McKernan K."/>
            <person name="Mendez-Lago M."/>
            <person name="Minx P."/>
            <person name="Mollenhauer M.U."/>
            <person name="Montooth K."/>
            <person name="Mount S.M."/>
            <person name="Mu X."/>
            <person name="Myers E."/>
            <person name="Negre B."/>
            <person name="Newfeld S."/>
            <person name="Nielsen R."/>
            <person name="Noor M.A."/>
            <person name="O'Grady P."/>
            <person name="Pachter L."/>
            <person name="Papaceit M."/>
            <person name="Parisi M.J."/>
            <person name="Parisi M."/>
            <person name="Parts L."/>
            <person name="Pedersen J.S."/>
            <person name="Pesole G."/>
            <person name="Phillippy A.M."/>
            <person name="Ponting C.P."/>
            <person name="Pop M."/>
            <person name="Porcelli D."/>
            <person name="Powell J.R."/>
            <person name="Prohaska S."/>
            <person name="Pruitt K."/>
            <person name="Puig M."/>
            <person name="Quesneville H."/>
            <person name="Ram K.R."/>
            <person name="Rand D."/>
            <person name="Rasmussen M.D."/>
            <person name="Reed L.K."/>
            <person name="Reenan R."/>
            <person name="Reily A."/>
            <person name="Remington K.A."/>
            <person name="Rieger T.T."/>
            <person name="Ritchie M.G."/>
            <person name="Robin C."/>
            <person name="Rogers Y.H."/>
            <person name="Rohde C."/>
            <person name="Rozas J."/>
            <person name="Rubenfield M.J."/>
            <person name="Ruiz A."/>
            <person name="Russo S."/>
            <person name="Salzberg S.L."/>
            <person name="Sanchez-Gracia A."/>
            <person name="Saranga D.J."/>
            <person name="Sato H."/>
            <person name="Schaeffer S.W."/>
            <person name="Schatz M.C."/>
            <person name="Schlenke T."/>
            <person name="Schwartz R."/>
            <person name="Segarra C."/>
            <person name="Singh R.S."/>
            <person name="Sirot L."/>
            <person name="Sirota M."/>
            <person name="Sisneros N.B."/>
            <person name="Smith C.D."/>
            <person name="Smith T.F."/>
            <person name="Spieth J."/>
            <person name="Stage D.E."/>
            <person name="Stark A."/>
            <person name="Stephan W."/>
            <person name="Strausberg R.L."/>
            <person name="Strempel S."/>
            <person name="Sturgill D."/>
            <person name="Sutton G."/>
            <person name="Sutton G.G."/>
            <person name="Tao W."/>
            <person name="Teichmann S."/>
            <person name="Tobari Y.N."/>
            <person name="Tomimura Y."/>
            <person name="Tsolas J.M."/>
            <person name="Valente V.L."/>
            <person name="Venter E."/>
            <person name="Venter J.C."/>
            <person name="Vicario S."/>
            <person name="Vieira F.G."/>
            <person name="Vilella A.J."/>
            <person name="Villasante A."/>
            <person name="Walenz B."/>
            <person name="Wang J."/>
            <person name="Wasserman M."/>
            <person name="Watts T."/>
            <person name="Wilson D."/>
            <person name="Wilson R.K."/>
            <person name="Wing R.A."/>
            <person name="Wolfner M.F."/>
            <person name="Wong A."/>
            <person name="Wong G.K."/>
            <person name="Wu C.I."/>
            <person name="Wu G."/>
            <person name="Yamamoto D."/>
            <person name="Yang H.P."/>
            <person name="Yang S.P."/>
            <person name="Yorke J.A."/>
            <person name="Yoshida K."/>
            <person name="Zdobnov E."/>
            <person name="Zhang P."/>
            <person name="Zhang Y."/>
            <person name="Zimin A.V."/>
            <person name="Baldwin J."/>
            <person name="Abdouelleil A."/>
            <person name="Abdulkadir J."/>
            <person name="Abebe A."/>
            <person name="Abera B."/>
            <person name="Abreu J."/>
            <person name="Acer S.C."/>
            <person name="Aftuck L."/>
            <person name="Alexander A."/>
            <person name="An P."/>
            <person name="Anderson E."/>
            <person name="Anderson S."/>
            <person name="Arachi H."/>
            <person name="Azer M."/>
            <person name="Bachantsang P."/>
            <person name="Barry A."/>
            <person name="Bayul T."/>
            <person name="Berlin A."/>
            <person name="Bessette D."/>
            <person name="Bloom T."/>
            <person name="Blye J."/>
            <person name="Boguslavskiy L."/>
            <person name="Bonnet C."/>
            <person name="Boukhgalter B."/>
            <person name="Bourzgui I."/>
            <person name="Brown A."/>
            <person name="Cahill P."/>
            <person name="Channer S."/>
            <person name="Cheshatsang Y."/>
            <person name="Chuda L."/>
            <person name="Citroen M."/>
            <person name="Collymore A."/>
            <person name="Cooke P."/>
            <person name="Costello M."/>
            <person name="D'Aco K."/>
            <person name="Daza R."/>
            <person name="De Haan G."/>
            <person name="DeGray S."/>
            <person name="DeMaso C."/>
            <person name="Dhargay N."/>
            <person name="Dooley K."/>
            <person name="Dooley E."/>
            <person name="Doricent M."/>
            <person name="Dorje P."/>
            <person name="Dorjee K."/>
            <person name="Dupes A."/>
            <person name="Elong R."/>
            <person name="Falk J."/>
            <person name="Farina A."/>
            <person name="Faro S."/>
            <person name="Ferguson D."/>
            <person name="Fisher S."/>
            <person name="Foley C.D."/>
            <person name="Franke A."/>
            <person name="Friedrich D."/>
            <person name="Gadbois L."/>
            <person name="Gearin G."/>
            <person name="Gearin C.R."/>
            <person name="Giannoukos G."/>
            <person name="Goode T."/>
            <person name="Graham J."/>
            <person name="Grandbois E."/>
            <person name="Grewal S."/>
            <person name="Gyaltsen K."/>
            <person name="Hafez N."/>
            <person name="Hagos B."/>
            <person name="Hall J."/>
            <person name="Henson C."/>
            <person name="Hollinger A."/>
            <person name="Honan T."/>
            <person name="Huard M.D."/>
            <person name="Hughes L."/>
            <person name="Hurhula B."/>
            <person name="Husby M.E."/>
            <person name="Kamat A."/>
            <person name="Kanga B."/>
            <person name="Kashin S."/>
            <person name="Khazanovich D."/>
            <person name="Kisner P."/>
            <person name="Lance K."/>
            <person name="Lara M."/>
            <person name="Lee W."/>
            <person name="Lennon N."/>
            <person name="Letendre F."/>
            <person name="LeVine R."/>
            <person name="Lipovsky A."/>
            <person name="Liu X."/>
            <person name="Liu J."/>
            <person name="Liu S."/>
            <person name="Lokyitsang T."/>
            <person name="Lokyitsang Y."/>
            <person name="Lubonja R."/>
            <person name="Lui A."/>
            <person name="MacDonald P."/>
            <person name="Magnisalis V."/>
            <person name="Maru K."/>
            <person name="Matthews C."/>
            <person name="McCusker W."/>
            <person name="McDonough S."/>
            <person name="Mehta T."/>
            <person name="Meldrim J."/>
            <person name="Meneus L."/>
            <person name="Mihai O."/>
            <person name="Mihalev A."/>
            <person name="Mihova T."/>
            <person name="Mittelman R."/>
            <person name="Mlenga V."/>
            <person name="Montmayeur A."/>
            <person name="Mulrain L."/>
            <person name="Navidi A."/>
            <person name="Naylor J."/>
            <person name="Negash T."/>
            <person name="Nguyen T."/>
            <person name="Nguyen N."/>
            <person name="Nicol R."/>
            <person name="Norbu C."/>
            <person name="Norbu N."/>
            <person name="Novod N."/>
            <person name="O'Neill B."/>
            <person name="Osman S."/>
            <person name="Markiewicz E."/>
            <person name="Oyono O.L."/>
            <person name="Patti C."/>
            <person name="Phunkhang P."/>
            <person name="Pierre F."/>
            <person name="Priest M."/>
            <person name="Raghuraman S."/>
            <person name="Rege F."/>
            <person name="Reyes R."/>
            <person name="Rise C."/>
            <person name="Rogov P."/>
            <person name="Ross K."/>
            <person name="Ryan E."/>
            <person name="Settipalli S."/>
            <person name="Shea T."/>
            <person name="Sherpa N."/>
            <person name="Shi L."/>
            <person name="Shih D."/>
            <person name="Sparrow T."/>
            <person name="Spaulding J."/>
            <person name="Stalker J."/>
            <person name="Stange-Thomann N."/>
            <person name="Stavropoulos S."/>
            <person name="Stone C."/>
            <person name="Strader C."/>
            <person name="Tesfaye S."/>
            <person name="Thomson T."/>
            <person name="Thoulutsang Y."/>
            <person name="Thoulutsang D."/>
            <person name="Topham K."/>
            <person name="Topping I."/>
            <person name="Tsamla T."/>
            <person name="Vassiliev H."/>
            <person name="Vo A."/>
            <person name="Wangchuk T."/>
            <person name="Wangdi T."/>
            <person name="Weiand M."/>
            <person name="Wilkinson J."/>
            <person name="Wilson A."/>
            <person name="Yadav S."/>
            <person name="Young G."/>
            <person name="Yu Q."/>
            <person name="Zembek L."/>
            <person name="Zhong D."/>
            <person name="Zimmer A."/>
            <person name="Zwirko Z."/>
            <person name="Jaffe D.B."/>
            <person name="Alvarez P."/>
            <person name="Brockman W."/>
            <person name="Butler J."/>
            <person name="Chin C."/>
            <person name="Gnerre S."/>
            <person name="Grabherr M."/>
            <person name="Kleber M."/>
            <person name="Mauceli E."/>
            <person name="MacCallum I."/>
        </authorList>
    </citation>
    <scope>NUCLEOTIDE SEQUENCE [LARGE SCALE GENOMIC DNA]</scope>
    <source>
        <strain evidence="3">Tucson 14030-0811.24</strain>
    </source>
</reference>
<dbReference type="InParanoid" id="B4NMP4"/>
<organism evidence="2 3">
    <name type="scientific">Drosophila willistoni</name>
    <name type="common">Fruit fly</name>
    <dbReference type="NCBI Taxonomy" id="7260"/>
    <lineage>
        <taxon>Eukaryota</taxon>
        <taxon>Metazoa</taxon>
        <taxon>Ecdysozoa</taxon>
        <taxon>Arthropoda</taxon>
        <taxon>Hexapoda</taxon>
        <taxon>Insecta</taxon>
        <taxon>Pterygota</taxon>
        <taxon>Neoptera</taxon>
        <taxon>Endopterygota</taxon>
        <taxon>Diptera</taxon>
        <taxon>Brachycera</taxon>
        <taxon>Muscomorpha</taxon>
        <taxon>Ephydroidea</taxon>
        <taxon>Drosophilidae</taxon>
        <taxon>Drosophila</taxon>
        <taxon>Sophophora</taxon>
    </lineage>
</organism>
<dbReference type="eggNOG" id="ENOG502TCA9">
    <property type="taxonomic scope" value="Eukaryota"/>
</dbReference>
<protein>
    <submittedName>
        <fullName evidence="2">Uncharacterized protein</fullName>
    </submittedName>
</protein>
<sequence>MLFTTIATQLLLLAILIPGMVLSGHRQVDRPQKPLSWWQRQYYQIRWKQRLRFTTTPGPGGSPDSQDTRMVYPCYCYHPPLDGESTTSQYEKYMVEGKEIFILNK</sequence>
<evidence type="ECO:0000313" key="3">
    <source>
        <dbReference type="Proteomes" id="UP000007798"/>
    </source>
</evidence>
<feature type="chain" id="PRO_5002820173" evidence="1">
    <location>
        <begin position="24"/>
        <end position="105"/>
    </location>
</feature>
<dbReference type="EMBL" id="CH964282">
    <property type="protein sequence ID" value="EDW85633.1"/>
    <property type="molecule type" value="Genomic_DNA"/>
</dbReference>
<dbReference type="OMA" id="MVYPCYC"/>
<dbReference type="PhylomeDB" id="B4NMP4"/>
<dbReference type="OrthoDB" id="7869578at2759"/>
<proteinExistence type="predicted"/>
<dbReference type="KEGG" id="dwi:6652549"/>
<accession>B4NMP4</accession>
<keyword evidence="1" id="KW-0732">Signal</keyword>
<name>B4NMP4_DROWI</name>